<comment type="caution">
    <text evidence="2">The sequence shown here is derived from an EMBL/GenBank/DDBJ whole genome shotgun (WGS) entry which is preliminary data.</text>
</comment>
<evidence type="ECO:0000313" key="3">
    <source>
        <dbReference type="Proteomes" id="UP000294843"/>
    </source>
</evidence>
<keyword evidence="3" id="KW-1185">Reference proteome</keyword>
<dbReference type="InterPro" id="IPR018918">
    <property type="entry name" value="DUF2483"/>
</dbReference>
<sequence length="74" mass="8500">MSEQVSYIYKLKVADLYVTSHSEHGTSYTTNRSQAKPFVGYGSNDKQPTLETHDIIKRTEITNISYERVDLTNE</sequence>
<dbReference type="Proteomes" id="UP000294843">
    <property type="component" value="Unassembled WGS sequence"/>
</dbReference>
<organism evidence="2 3">
    <name type="scientific">Macrococcus bovicus</name>
    <dbReference type="NCBI Taxonomy" id="69968"/>
    <lineage>
        <taxon>Bacteria</taxon>
        <taxon>Bacillati</taxon>
        <taxon>Bacillota</taxon>
        <taxon>Bacilli</taxon>
        <taxon>Bacillales</taxon>
        <taxon>Staphylococcaceae</taxon>
        <taxon>Macrococcus</taxon>
    </lineage>
</organism>
<dbReference type="RefSeq" id="WP_133452555.1">
    <property type="nucleotide sequence ID" value="NZ_SCWF01000015.1"/>
</dbReference>
<protein>
    <recommendedName>
        <fullName evidence="4">DUF2483 domain-containing protein</fullName>
    </recommendedName>
</protein>
<feature type="compositionally biased region" description="Polar residues" evidence="1">
    <location>
        <begin position="25"/>
        <end position="34"/>
    </location>
</feature>
<evidence type="ECO:0008006" key="4">
    <source>
        <dbReference type="Google" id="ProtNLM"/>
    </source>
</evidence>
<feature type="region of interest" description="Disordered" evidence="1">
    <location>
        <begin position="22"/>
        <end position="46"/>
    </location>
</feature>
<evidence type="ECO:0000313" key="2">
    <source>
        <dbReference type="EMBL" id="TDM12690.1"/>
    </source>
</evidence>
<dbReference type="AlphaFoldDB" id="A0A4V3BFD6"/>
<proteinExistence type="predicted"/>
<evidence type="ECO:0000256" key="1">
    <source>
        <dbReference type="SAM" id="MobiDB-lite"/>
    </source>
</evidence>
<gene>
    <name evidence="2" type="ORF">ERX55_10570</name>
</gene>
<reference evidence="2 3" key="1">
    <citation type="submission" date="2019-01" db="EMBL/GenBank/DDBJ databases">
        <title>Draft genome sequences of the type strains of six Macrococcus species.</title>
        <authorList>
            <person name="Mazhar S."/>
            <person name="Altermann E."/>
            <person name="Hill C."/>
            <person name="Mcauliffe O."/>
        </authorList>
    </citation>
    <scope>NUCLEOTIDE SEQUENCE [LARGE SCALE GENOMIC DNA]</scope>
    <source>
        <strain evidence="2 3">ATCC 51825</strain>
    </source>
</reference>
<accession>A0A4V3BFD6</accession>
<dbReference type="EMBL" id="SCWF01000015">
    <property type="protein sequence ID" value="TDM12690.1"/>
    <property type="molecule type" value="Genomic_DNA"/>
</dbReference>
<dbReference type="Pfam" id="PF10656">
    <property type="entry name" value="DUF2483"/>
    <property type="match status" value="1"/>
</dbReference>
<name>A0A4V3BFD6_9STAP</name>